<name>A0ABT8L7T8_9BACT</name>
<sequence>MKIKAYHYLLLPAVFIFLTAPLVLFGQSDEGFIYGKVTTIDDDTYTGAIRWGKEEIYWFDMFNSSKPKNKNLKYLSAENRNDLNRDKGRWSSKWTNIVVQSRWNWNSSHTHSFACNFGDIASLEIVGWDKIELTLKNGEILDLDGGSNDIGTKIRVYDNDLGIVDLRWSRVEKIVFMDTPKKLESKFGEPLYGTVATDGGDFTGFVQWDHDERISTDKLDGDNADGDMSIEFGKIKSIERDGRGSRVVLKSGRDFYLTGSNDVNGENRGIIVNMPGVGRVDIEWRDFRKVTFTNTPKNAGPAYASYKSPNELSGKIITEDGSSFTGRIIYDLDEAYDCEILQGNEDDIAYLIPFRNIKKIHPKNYSYTRVELNNGKKLMLSDSQDVTEKNDGVLVFTDKNDPTYIPWDEVDEIIFD</sequence>
<dbReference type="EMBL" id="JAUJEB010000001">
    <property type="protein sequence ID" value="MDN5212298.1"/>
    <property type="molecule type" value="Genomic_DNA"/>
</dbReference>
<dbReference type="Proteomes" id="UP001172083">
    <property type="component" value="Unassembled WGS sequence"/>
</dbReference>
<keyword evidence="2" id="KW-1185">Reference proteome</keyword>
<gene>
    <name evidence="1" type="ORF">QQ020_09570</name>
</gene>
<comment type="caution">
    <text evidence="1">The sequence shown here is derived from an EMBL/GenBank/DDBJ whole genome shotgun (WGS) entry which is preliminary data.</text>
</comment>
<accession>A0ABT8L7T8</accession>
<evidence type="ECO:0000313" key="2">
    <source>
        <dbReference type="Proteomes" id="UP001172083"/>
    </source>
</evidence>
<protein>
    <submittedName>
        <fullName evidence="1">Uncharacterized protein</fullName>
    </submittedName>
</protein>
<reference evidence="1" key="1">
    <citation type="submission" date="2023-06" db="EMBL/GenBank/DDBJ databases">
        <title>Genomic of Agaribacillus aureum.</title>
        <authorList>
            <person name="Wang G."/>
        </authorList>
    </citation>
    <scope>NUCLEOTIDE SEQUENCE</scope>
    <source>
        <strain evidence="1">BMA12</strain>
    </source>
</reference>
<proteinExistence type="predicted"/>
<dbReference type="RefSeq" id="WP_346757617.1">
    <property type="nucleotide sequence ID" value="NZ_JAUJEB010000001.1"/>
</dbReference>
<organism evidence="1 2">
    <name type="scientific">Agaribacillus aureus</name>
    <dbReference type="NCBI Taxonomy" id="3051825"/>
    <lineage>
        <taxon>Bacteria</taxon>
        <taxon>Pseudomonadati</taxon>
        <taxon>Bacteroidota</taxon>
        <taxon>Cytophagia</taxon>
        <taxon>Cytophagales</taxon>
        <taxon>Splendidivirgaceae</taxon>
        <taxon>Agaribacillus</taxon>
    </lineage>
</organism>
<evidence type="ECO:0000313" key="1">
    <source>
        <dbReference type="EMBL" id="MDN5212298.1"/>
    </source>
</evidence>